<name>A0A7W6MKV2_9HYPH</name>
<sequence length="367" mass="39084">MSGKRISIKDVSALAGVSAATVSNVFSGTKPVNAALEARVRDAAAQLGYQPDRAASQLRSGRTRVIVVLVPDLRDTFFASLVTRIESLAQDEGYDVVVASSRDDRGVEASRLAALLAWRPAGILAVPCSNEVPAALARGPGRPPVVLVDRVSLPSPFDTVTLDNRDAGEIAARHLVDQGHRDILLVASRMDVAPVAARLEAAAEHIERETGHRATILELGSSVERGAALCARWLERHSVPDAVIAATNVTTLAVLTAFAQFRIAIPDRSSLVAFDDDAWMGARNTGLTAVRQPVDAMAEAAWARLLVRMRESGEAPPVSIVHEAELIVRASVAPRERPSMLVKPKAQAQAKAPPRTPRGTAPLPKVH</sequence>
<keyword evidence="3 7" id="KW-0238">DNA-binding</keyword>
<dbReference type="InterPro" id="IPR046335">
    <property type="entry name" value="LacI/GalR-like_sensor"/>
</dbReference>
<comment type="caution">
    <text evidence="7">The sequence shown here is derived from an EMBL/GenBank/DDBJ whole genome shotgun (WGS) entry which is preliminary data.</text>
</comment>
<evidence type="ECO:0000256" key="5">
    <source>
        <dbReference type="SAM" id="MobiDB-lite"/>
    </source>
</evidence>
<reference evidence="7 8" key="1">
    <citation type="submission" date="2020-08" db="EMBL/GenBank/DDBJ databases">
        <title>Genomic Encyclopedia of Type Strains, Phase IV (KMG-IV): sequencing the most valuable type-strain genomes for metagenomic binning, comparative biology and taxonomic classification.</title>
        <authorList>
            <person name="Goeker M."/>
        </authorList>
    </citation>
    <scope>NUCLEOTIDE SEQUENCE [LARGE SCALE GENOMIC DNA]</scope>
    <source>
        <strain evidence="7 8">DSM 102238</strain>
    </source>
</reference>
<evidence type="ECO:0000313" key="8">
    <source>
        <dbReference type="Proteomes" id="UP000542776"/>
    </source>
</evidence>
<keyword evidence="8" id="KW-1185">Reference proteome</keyword>
<gene>
    <name evidence="7" type="ORF">GGR04_003152</name>
</gene>
<dbReference type="GO" id="GO:0000976">
    <property type="term" value="F:transcription cis-regulatory region binding"/>
    <property type="evidence" value="ECO:0007669"/>
    <property type="project" value="TreeGrafter"/>
</dbReference>
<dbReference type="GO" id="GO:0003700">
    <property type="term" value="F:DNA-binding transcription factor activity"/>
    <property type="evidence" value="ECO:0007669"/>
    <property type="project" value="TreeGrafter"/>
</dbReference>
<feature type="compositionally biased region" description="Low complexity" evidence="5">
    <location>
        <begin position="343"/>
        <end position="353"/>
    </location>
</feature>
<feature type="region of interest" description="Disordered" evidence="5">
    <location>
        <begin position="336"/>
        <end position="367"/>
    </location>
</feature>
<protein>
    <submittedName>
        <fullName evidence="7">DNA-binding LacI/PurR family transcriptional regulator</fullName>
    </submittedName>
</protein>
<dbReference type="CDD" id="cd06267">
    <property type="entry name" value="PBP1_LacI_sugar_binding-like"/>
    <property type="match status" value="1"/>
</dbReference>
<dbReference type="Gene3D" id="1.10.260.40">
    <property type="entry name" value="lambda repressor-like DNA-binding domains"/>
    <property type="match status" value="1"/>
</dbReference>
<dbReference type="Pfam" id="PF00356">
    <property type="entry name" value="LacI"/>
    <property type="match status" value="1"/>
</dbReference>
<dbReference type="PANTHER" id="PTHR30146">
    <property type="entry name" value="LACI-RELATED TRANSCRIPTIONAL REPRESSOR"/>
    <property type="match status" value="1"/>
</dbReference>
<dbReference type="InterPro" id="IPR010982">
    <property type="entry name" value="Lambda_DNA-bd_dom_sf"/>
</dbReference>
<dbReference type="Gene3D" id="3.40.50.2300">
    <property type="match status" value="2"/>
</dbReference>
<dbReference type="InterPro" id="IPR028082">
    <property type="entry name" value="Peripla_BP_I"/>
</dbReference>
<dbReference type="SUPFAM" id="SSF47413">
    <property type="entry name" value="lambda repressor-like DNA-binding domains"/>
    <property type="match status" value="1"/>
</dbReference>
<dbReference type="InterPro" id="IPR000843">
    <property type="entry name" value="HTH_LacI"/>
</dbReference>
<evidence type="ECO:0000256" key="3">
    <source>
        <dbReference type="ARBA" id="ARBA00023125"/>
    </source>
</evidence>
<keyword evidence="1" id="KW-0678">Repressor</keyword>
<dbReference type="RefSeq" id="WP_183200836.1">
    <property type="nucleotide sequence ID" value="NZ_JACIEK010000009.1"/>
</dbReference>
<dbReference type="CDD" id="cd01392">
    <property type="entry name" value="HTH_LacI"/>
    <property type="match status" value="1"/>
</dbReference>
<proteinExistence type="predicted"/>
<evidence type="ECO:0000256" key="1">
    <source>
        <dbReference type="ARBA" id="ARBA00022491"/>
    </source>
</evidence>
<organism evidence="7 8">
    <name type="scientific">Aureimonas pseudogalii</name>
    <dbReference type="NCBI Taxonomy" id="1744844"/>
    <lineage>
        <taxon>Bacteria</taxon>
        <taxon>Pseudomonadati</taxon>
        <taxon>Pseudomonadota</taxon>
        <taxon>Alphaproteobacteria</taxon>
        <taxon>Hyphomicrobiales</taxon>
        <taxon>Aurantimonadaceae</taxon>
        <taxon>Aureimonas</taxon>
    </lineage>
</organism>
<keyword evidence="2" id="KW-0805">Transcription regulation</keyword>
<dbReference type="PANTHER" id="PTHR30146:SF148">
    <property type="entry name" value="HTH-TYPE TRANSCRIPTIONAL REPRESSOR PURR-RELATED"/>
    <property type="match status" value="1"/>
</dbReference>
<dbReference type="SUPFAM" id="SSF53822">
    <property type="entry name" value="Periplasmic binding protein-like I"/>
    <property type="match status" value="1"/>
</dbReference>
<evidence type="ECO:0000313" key="7">
    <source>
        <dbReference type="EMBL" id="MBB3999283.1"/>
    </source>
</evidence>
<dbReference type="EMBL" id="JACIEK010000009">
    <property type="protein sequence ID" value="MBB3999283.1"/>
    <property type="molecule type" value="Genomic_DNA"/>
</dbReference>
<dbReference type="AlphaFoldDB" id="A0A7W6MKV2"/>
<dbReference type="PROSITE" id="PS50932">
    <property type="entry name" value="HTH_LACI_2"/>
    <property type="match status" value="1"/>
</dbReference>
<evidence type="ECO:0000256" key="2">
    <source>
        <dbReference type="ARBA" id="ARBA00023015"/>
    </source>
</evidence>
<evidence type="ECO:0000259" key="6">
    <source>
        <dbReference type="PROSITE" id="PS50932"/>
    </source>
</evidence>
<accession>A0A7W6MKV2</accession>
<dbReference type="SMART" id="SM00354">
    <property type="entry name" value="HTH_LACI"/>
    <property type="match status" value="1"/>
</dbReference>
<keyword evidence="4" id="KW-0804">Transcription</keyword>
<dbReference type="Proteomes" id="UP000542776">
    <property type="component" value="Unassembled WGS sequence"/>
</dbReference>
<evidence type="ECO:0000256" key="4">
    <source>
        <dbReference type="ARBA" id="ARBA00023163"/>
    </source>
</evidence>
<dbReference type="Pfam" id="PF13377">
    <property type="entry name" value="Peripla_BP_3"/>
    <property type="match status" value="1"/>
</dbReference>
<feature type="domain" description="HTH lacI-type" evidence="6">
    <location>
        <begin position="6"/>
        <end position="60"/>
    </location>
</feature>